<feature type="domain" description="Ig-like" evidence="9">
    <location>
        <begin position="574"/>
        <end position="647"/>
    </location>
</feature>
<dbReference type="Pfam" id="PF13585">
    <property type="entry name" value="CHU_C"/>
    <property type="match status" value="1"/>
</dbReference>
<dbReference type="InterPro" id="IPR026341">
    <property type="entry name" value="T9SS_type_B"/>
</dbReference>
<dbReference type="InterPro" id="IPR047589">
    <property type="entry name" value="DUF11_rpt"/>
</dbReference>
<dbReference type="SUPFAM" id="SSF141072">
    <property type="entry name" value="CalX-like"/>
    <property type="match status" value="2"/>
</dbReference>
<dbReference type="Gene3D" id="2.60.40.10">
    <property type="entry name" value="Immunoglobulins"/>
    <property type="match status" value="1"/>
</dbReference>
<gene>
    <name evidence="10" type="ORF">HW347_14480</name>
</gene>
<dbReference type="RefSeq" id="WP_214612496.1">
    <property type="nucleotide sequence ID" value="NZ_JACATN010000004.1"/>
</dbReference>
<feature type="domain" description="Calx-beta" evidence="8">
    <location>
        <begin position="153"/>
        <end position="282"/>
    </location>
</feature>
<keyword evidence="3" id="KW-0732">Signal</keyword>
<evidence type="ECO:0000256" key="5">
    <source>
        <dbReference type="ARBA" id="ARBA00022837"/>
    </source>
</evidence>
<reference evidence="11" key="2">
    <citation type="submission" date="2023-07" db="EMBL/GenBank/DDBJ databases">
        <title>Zobellia barbeyronii sp. nov., a new marine flavobacterium, isolated from green and red algae.</title>
        <authorList>
            <person name="Nedashkovskaya O.I."/>
            <person name="Otstavnykh N."/>
            <person name="Zhukova N."/>
            <person name="Guzev K."/>
            <person name="Chausova V."/>
            <person name="Tekutyeva L."/>
            <person name="Mikhailov V."/>
            <person name="Isaeva M."/>
        </authorList>
    </citation>
    <scope>NUCLEOTIDE SEQUENCE [LARGE SCALE GENOMIC DNA]</scope>
    <source>
        <strain evidence="11">KMM 6746</strain>
    </source>
</reference>
<keyword evidence="5" id="KW-0106">Calcium</keyword>
<evidence type="ECO:0000256" key="4">
    <source>
        <dbReference type="ARBA" id="ARBA00022737"/>
    </source>
</evidence>
<dbReference type="NCBIfam" id="TIGR04131">
    <property type="entry name" value="Bac_Flav_CTERM"/>
    <property type="match status" value="1"/>
</dbReference>
<dbReference type="Pfam" id="PF18884">
    <property type="entry name" value="TSP3_bac"/>
    <property type="match status" value="2"/>
</dbReference>
<dbReference type="InterPro" id="IPR059100">
    <property type="entry name" value="TSP3_bac"/>
</dbReference>
<proteinExistence type="predicted"/>
<dbReference type="Pfam" id="PF19081">
    <property type="entry name" value="Ig_7"/>
    <property type="match status" value="1"/>
</dbReference>
<dbReference type="Proteomes" id="UP000740413">
    <property type="component" value="Unassembled WGS sequence"/>
</dbReference>
<dbReference type="Gene3D" id="2.60.40.2030">
    <property type="match status" value="2"/>
</dbReference>
<feature type="compositionally biased region" description="Acidic residues" evidence="6">
    <location>
        <begin position="765"/>
        <end position="778"/>
    </location>
</feature>
<name>A0ABS5WI23_9FLAO</name>
<dbReference type="InterPro" id="IPR038081">
    <property type="entry name" value="CalX-like_sf"/>
</dbReference>
<dbReference type="PANTHER" id="PTHR46682">
    <property type="entry name" value="ADHESION G-PROTEIN COUPLED RECEPTOR V1"/>
    <property type="match status" value="1"/>
</dbReference>
<evidence type="ECO:0000259" key="7">
    <source>
        <dbReference type="Pfam" id="PF01345"/>
    </source>
</evidence>
<evidence type="ECO:0000256" key="6">
    <source>
        <dbReference type="SAM" id="MobiDB-lite"/>
    </source>
</evidence>
<evidence type="ECO:0000256" key="3">
    <source>
        <dbReference type="ARBA" id="ARBA00022729"/>
    </source>
</evidence>
<evidence type="ECO:0000313" key="11">
    <source>
        <dbReference type="Proteomes" id="UP000740413"/>
    </source>
</evidence>
<dbReference type="Pfam" id="PF01345">
    <property type="entry name" value="DUF11"/>
    <property type="match status" value="2"/>
</dbReference>
<keyword evidence="11" id="KW-1185">Reference proteome</keyword>
<dbReference type="InterPro" id="IPR003644">
    <property type="entry name" value="Calx_beta"/>
</dbReference>
<dbReference type="InterPro" id="IPR001434">
    <property type="entry name" value="OmcB-like_DUF11"/>
</dbReference>
<keyword evidence="4" id="KW-0677">Repeat</keyword>
<feature type="domain" description="DUF11" evidence="7">
    <location>
        <begin position="1015"/>
        <end position="1126"/>
    </location>
</feature>
<comment type="subcellular location">
    <subcellularLocation>
        <location evidence="1">Secreted</location>
    </subcellularLocation>
</comment>
<keyword evidence="2" id="KW-0964">Secreted</keyword>
<dbReference type="InterPro" id="IPR013783">
    <property type="entry name" value="Ig-like_fold"/>
</dbReference>
<evidence type="ECO:0000256" key="1">
    <source>
        <dbReference type="ARBA" id="ARBA00004613"/>
    </source>
</evidence>
<comment type="caution">
    <text evidence="10">The sequence shown here is derived from an EMBL/GenBank/DDBJ whole genome shotgun (WGS) entry which is preliminary data.</text>
</comment>
<dbReference type="Pfam" id="PF03160">
    <property type="entry name" value="Calx-beta"/>
    <property type="match status" value="1"/>
</dbReference>
<evidence type="ECO:0000256" key="2">
    <source>
        <dbReference type="ARBA" id="ARBA00022525"/>
    </source>
</evidence>
<reference evidence="10 11" key="1">
    <citation type="submission" date="2020-06" db="EMBL/GenBank/DDBJ databases">
        <authorList>
            <person name="Isaeva M.P."/>
            <person name="Chernysheva N.Y."/>
        </authorList>
    </citation>
    <scope>NUCLEOTIDE SEQUENCE [LARGE SCALE GENOMIC DNA]</scope>
    <source>
        <strain evidence="10 11">KMM 6746</strain>
    </source>
</reference>
<accession>A0ABS5WI23</accession>
<organism evidence="10 11">
    <name type="scientific">Zobellia barbeyronii</name>
    <dbReference type="NCBI Taxonomy" id="2748009"/>
    <lineage>
        <taxon>Bacteria</taxon>
        <taxon>Pseudomonadati</taxon>
        <taxon>Bacteroidota</taxon>
        <taxon>Flavobacteriia</taxon>
        <taxon>Flavobacteriales</taxon>
        <taxon>Flavobacteriaceae</taxon>
        <taxon>Zobellia</taxon>
    </lineage>
</organism>
<evidence type="ECO:0000259" key="9">
    <source>
        <dbReference type="Pfam" id="PF19081"/>
    </source>
</evidence>
<dbReference type="NCBIfam" id="TIGR01451">
    <property type="entry name" value="B_ant_repeat"/>
    <property type="match status" value="2"/>
</dbReference>
<evidence type="ECO:0000259" key="8">
    <source>
        <dbReference type="Pfam" id="PF03160"/>
    </source>
</evidence>
<dbReference type="InterPro" id="IPR044023">
    <property type="entry name" value="Ig_7"/>
</dbReference>
<protein>
    <submittedName>
        <fullName evidence="10">DUF11 domain-containing protein</fullName>
    </submittedName>
</protein>
<dbReference type="EMBL" id="JACATN010000004">
    <property type="protein sequence ID" value="MBT2162475.1"/>
    <property type="molecule type" value="Genomic_DNA"/>
</dbReference>
<feature type="domain" description="DUF11" evidence="7">
    <location>
        <begin position="866"/>
        <end position="980"/>
    </location>
</feature>
<sequence>MKLKKKKACLAHSLRTQGKGILILFLFLCVGFAANAQTISITRAPGASPEGGAGTSFTLTRTAPLLSVGNVVTIAFSGSAVNGVDFTDAATGNAIETSYTLNSVNRVITVVIDVTDDELVEVDEAFNISITNITNGGTVVAGAGEVDYTIADNDIGIFTLSRTPATLAEDGAPNARYTLTLDKVNATGAAVTVPYNFNAIGANLGTATYGTDYTAPGPASGSFVFPNGGNATQTIVVNPTPDTTPESDETIILTLGNPSDNAKFSYTQRAVPQRTVTIIDNDCAAGDAAPVLNATTAAFCDEFTIGLDSYYDGARPTGAFLIWTTNNTDLLLQSDWTSRIDDSPVSEPGTYYAFFWDEPNNCASENFATLTITQSISPSAGAITAPANPLCNNADPNLGANSLDLDTIISGQTAGAWTVGTVPGGTTPTIGAGNVVTFEGQAVGDYVFTYTTTGAVNPCIDDSKSVTIKVEDCDNCAAKVPPTLDTTVTRNFCDDITTSLNDYIVGDAPAGTVLRWALNLDNLIGSPVTNNRINDPLPGTYYAFYYDTVEKCEGPTLTLTLVQNSTPEILGTPSGDSRCGPGVVVLTASASLEATINWYDRETGGAPVGTGLSFTVNNLISTTSYYVEAEANTCKSPRIKVDAVILPPVNTGAPENASSCNDAAFGTTTLDLDTTFATTASAGTWAWSSGPANVTPNGENVVDFQGLANGTYVFAYTTTGAVAPCENDVAEVSISVSSCDTDDDGDGLFGGLESSLGTDPNNADSDGDGVDDGVEVGDDTANPLDTDGDGIIDALESNVLDTDSDGVMDQLDPGNRNACIPDNSNGLCDTDEDGITDGQEEADGTNPLDACDPDVNNANCDPTPIDLEVVKTVDKEEAVAGDEVVFTLTVNNLSDRVARNVTVGEMLETGFEYKSHSAADGSYDLAAGEWTIAEIPANGTTTLTITVDVLDGGPYTNVAELLQSFPVDSNPANDSSEITLNIDLPEGIDLVLEKFARIVKEGDTLSIRQPYENSDRVNPLVGQEVIFTIRVTNNSNEDAISNVQVRDTISTRGDSGFVYISSTADKGEYSSETGIWVIPELIRNEVAILEIRVGLPIEGTFENSAEIIRSSPVDSEDKYANNTDTAIVNVSARTEAELGIIYNQFSPNNDGTNDVLKINKQFGATTVDLVYDIKIFNRYGKLIVEGDQMTDEVIWDGMWEGKESPDGTYFYILNVMLQEEVEGFDTNTTKKGWIQLIR</sequence>
<dbReference type="PANTHER" id="PTHR46682:SF1">
    <property type="entry name" value="ADHESION G-PROTEIN COUPLED RECEPTOR V1"/>
    <property type="match status" value="1"/>
</dbReference>
<evidence type="ECO:0000313" key="10">
    <source>
        <dbReference type="EMBL" id="MBT2162475.1"/>
    </source>
</evidence>
<feature type="region of interest" description="Disordered" evidence="6">
    <location>
        <begin position="743"/>
        <end position="790"/>
    </location>
</feature>
<dbReference type="InterPro" id="IPR026919">
    <property type="entry name" value="ADGRV1"/>
</dbReference>